<evidence type="ECO:0000259" key="1">
    <source>
        <dbReference type="PROSITE" id="PS50878"/>
    </source>
</evidence>
<dbReference type="InterPro" id="IPR043502">
    <property type="entry name" value="DNA/RNA_pol_sf"/>
</dbReference>
<dbReference type="Proteomes" id="UP001497623">
    <property type="component" value="Unassembled WGS sequence"/>
</dbReference>
<reference evidence="2 3" key="1">
    <citation type="submission" date="2024-05" db="EMBL/GenBank/DDBJ databases">
        <authorList>
            <person name="Wallberg A."/>
        </authorList>
    </citation>
    <scope>NUCLEOTIDE SEQUENCE [LARGE SCALE GENOMIC DNA]</scope>
</reference>
<dbReference type="Pfam" id="PF00078">
    <property type="entry name" value="RVT_1"/>
    <property type="match status" value="1"/>
</dbReference>
<evidence type="ECO:0000313" key="3">
    <source>
        <dbReference type="Proteomes" id="UP001497623"/>
    </source>
</evidence>
<name>A0AAV2RI17_MEGNR</name>
<dbReference type="SUPFAM" id="SSF56672">
    <property type="entry name" value="DNA/RNA polymerases"/>
    <property type="match status" value="1"/>
</dbReference>
<dbReference type="PROSITE" id="PS50878">
    <property type="entry name" value="RT_POL"/>
    <property type="match status" value="1"/>
</dbReference>
<dbReference type="InterPro" id="IPR000477">
    <property type="entry name" value="RT_dom"/>
</dbReference>
<accession>A0AAV2RI17</accession>
<dbReference type="PANTHER" id="PTHR33332">
    <property type="entry name" value="REVERSE TRANSCRIPTASE DOMAIN-CONTAINING PROTEIN"/>
    <property type="match status" value="1"/>
</dbReference>
<gene>
    <name evidence="2" type="ORF">MNOR_LOCUS23734</name>
</gene>
<dbReference type="CDD" id="cd01650">
    <property type="entry name" value="RT_nLTR_like"/>
    <property type="match status" value="1"/>
</dbReference>
<proteinExistence type="predicted"/>
<feature type="non-terminal residue" evidence="2">
    <location>
        <position position="1"/>
    </location>
</feature>
<dbReference type="EMBL" id="CAXKWB010021199">
    <property type="protein sequence ID" value="CAL4123037.1"/>
    <property type="molecule type" value="Genomic_DNA"/>
</dbReference>
<evidence type="ECO:0000313" key="2">
    <source>
        <dbReference type="EMBL" id="CAL4123037.1"/>
    </source>
</evidence>
<dbReference type="AlphaFoldDB" id="A0AAV2RI17"/>
<feature type="domain" description="Reverse transcriptase" evidence="1">
    <location>
        <begin position="24"/>
        <end position="224"/>
    </location>
</feature>
<comment type="caution">
    <text evidence="2">The sequence shown here is derived from an EMBL/GenBank/DDBJ whole genome shotgun (WGS) entry which is preliminary data.</text>
</comment>
<protein>
    <recommendedName>
        <fullName evidence="1">Reverse transcriptase domain-containing protein</fullName>
    </recommendedName>
</protein>
<keyword evidence="3" id="KW-1185">Reference proteome</keyword>
<dbReference type="GO" id="GO:0071897">
    <property type="term" value="P:DNA biosynthetic process"/>
    <property type="evidence" value="ECO:0007669"/>
    <property type="project" value="UniProtKB-ARBA"/>
</dbReference>
<organism evidence="2 3">
    <name type="scientific">Meganyctiphanes norvegica</name>
    <name type="common">Northern krill</name>
    <name type="synonym">Thysanopoda norvegica</name>
    <dbReference type="NCBI Taxonomy" id="48144"/>
    <lineage>
        <taxon>Eukaryota</taxon>
        <taxon>Metazoa</taxon>
        <taxon>Ecdysozoa</taxon>
        <taxon>Arthropoda</taxon>
        <taxon>Crustacea</taxon>
        <taxon>Multicrustacea</taxon>
        <taxon>Malacostraca</taxon>
        <taxon>Eumalacostraca</taxon>
        <taxon>Eucarida</taxon>
        <taxon>Euphausiacea</taxon>
        <taxon>Euphausiidae</taxon>
        <taxon>Meganyctiphanes</taxon>
    </lineage>
</organism>
<feature type="non-terminal residue" evidence="2">
    <location>
        <position position="224"/>
    </location>
</feature>
<sequence>GIKPKFLKDGAEVIKGTITHIVNLSIETGTVPEELKSAIVKPLYKKNSRLEVGNYRPVSLLCIVSKILERAVFVQVQKYLNDNNILYEFQSGFRKSYSTDTCLINLMDHIRMLVSKGKYVGMVLLDLQKAFDTVDHEILCKKLEGMGIDFTEWFKSYLGGRQQVVVANETTSEPGIVSCGVPQGSILGPLLFLCYVNDMPISVKCKLLLYADDSALIVSGSDPR</sequence>